<keyword evidence="2" id="KW-0547">Nucleotide-binding</keyword>
<accession>A0A0U0S3Y6</accession>
<keyword evidence="2" id="KW-0067">ATP-binding</keyword>
<proteinExistence type="predicted"/>
<evidence type="ECO:0000313" key="3">
    <source>
        <dbReference type="Proteomes" id="UP000038802"/>
    </source>
</evidence>
<dbReference type="AlphaFoldDB" id="A0A0U0S3Y6"/>
<dbReference type="EMBL" id="CSAE01000532">
    <property type="protein sequence ID" value="COW45785.1"/>
    <property type="molecule type" value="Genomic_DNA"/>
</dbReference>
<evidence type="ECO:0000256" key="1">
    <source>
        <dbReference type="SAM" id="MobiDB-lite"/>
    </source>
</evidence>
<name>A0A0U0S3Y6_MYCTX</name>
<dbReference type="Proteomes" id="UP000038802">
    <property type="component" value="Unassembled WGS sequence"/>
</dbReference>
<protein>
    <submittedName>
        <fullName evidence="2">ABC transporter ATP-binding protein</fullName>
    </submittedName>
</protein>
<reference evidence="3" key="1">
    <citation type="submission" date="2015-03" db="EMBL/GenBank/DDBJ databases">
        <authorList>
            <consortium name="Pathogen Informatics"/>
        </authorList>
    </citation>
    <scope>NUCLEOTIDE SEQUENCE [LARGE SCALE GENOMIC DNA]</scope>
    <source>
        <strain evidence="3">K00500041</strain>
    </source>
</reference>
<evidence type="ECO:0000313" key="2">
    <source>
        <dbReference type="EMBL" id="COW45785.1"/>
    </source>
</evidence>
<dbReference type="GO" id="GO:0005524">
    <property type="term" value="F:ATP binding"/>
    <property type="evidence" value="ECO:0007669"/>
    <property type="project" value="UniProtKB-KW"/>
</dbReference>
<sequence>MTQHADRVVNLQGGRLIPAVNRENQTDQPASTILLPTSYE</sequence>
<feature type="region of interest" description="Disordered" evidence="1">
    <location>
        <begin position="19"/>
        <end position="40"/>
    </location>
</feature>
<dbReference type="STRING" id="115862.BBG46_05320"/>
<feature type="compositionally biased region" description="Polar residues" evidence="1">
    <location>
        <begin position="22"/>
        <end position="40"/>
    </location>
</feature>
<organism evidence="2 3">
    <name type="scientific">Mycobacterium tuberculosis</name>
    <dbReference type="NCBI Taxonomy" id="1773"/>
    <lineage>
        <taxon>Bacteria</taxon>
        <taxon>Bacillati</taxon>
        <taxon>Actinomycetota</taxon>
        <taxon>Actinomycetes</taxon>
        <taxon>Mycobacteriales</taxon>
        <taxon>Mycobacteriaceae</taxon>
        <taxon>Mycobacterium</taxon>
        <taxon>Mycobacterium tuberculosis complex</taxon>
    </lineage>
</organism>
<gene>
    <name evidence="2" type="ORF">ERS007703_03691</name>
</gene>